<evidence type="ECO:0000256" key="3">
    <source>
        <dbReference type="ARBA" id="ARBA00022692"/>
    </source>
</evidence>
<organism evidence="9 10">
    <name type="scientific">Mumia zhuanghuii</name>
    <dbReference type="NCBI Taxonomy" id="2585211"/>
    <lineage>
        <taxon>Bacteria</taxon>
        <taxon>Bacillati</taxon>
        <taxon>Actinomycetota</taxon>
        <taxon>Actinomycetes</taxon>
        <taxon>Propionibacteriales</taxon>
        <taxon>Nocardioidaceae</taxon>
        <taxon>Mumia</taxon>
    </lineage>
</organism>
<dbReference type="PANTHER" id="PTHR40077">
    <property type="entry name" value="MEMBRANE PROTEIN-RELATED"/>
    <property type="match status" value="1"/>
</dbReference>
<feature type="region of interest" description="Disordered" evidence="6">
    <location>
        <begin position="1"/>
        <end position="21"/>
    </location>
</feature>
<feature type="transmembrane region" description="Helical" evidence="7">
    <location>
        <begin position="67"/>
        <end position="87"/>
    </location>
</feature>
<dbReference type="EMBL" id="VDFR01000060">
    <property type="protein sequence ID" value="TNC46164.1"/>
    <property type="molecule type" value="Genomic_DNA"/>
</dbReference>
<accession>A0A5C4MQZ4</accession>
<gene>
    <name evidence="9" type="ORF">FHE65_13510</name>
</gene>
<keyword evidence="4 7" id="KW-1133">Transmembrane helix</keyword>
<feature type="domain" description="DUF3817" evidence="8">
    <location>
        <begin position="30"/>
        <end position="116"/>
    </location>
</feature>
<evidence type="ECO:0000313" key="9">
    <source>
        <dbReference type="EMBL" id="TNC46164.1"/>
    </source>
</evidence>
<evidence type="ECO:0000256" key="1">
    <source>
        <dbReference type="ARBA" id="ARBA00004651"/>
    </source>
</evidence>
<keyword evidence="3 7" id="KW-0812">Transmembrane</keyword>
<name>A0A5C4MQZ4_9ACTN</name>
<protein>
    <submittedName>
        <fullName evidence="9">DUF3817 domain-containing protein</fullName>
    </submittedName>
</protein>
<evidence type="ECO:0000256" key="6">
    <source>
        <dbReference type="SAM" id="MobiDB-lite"/>
    </source>
</evidence>
<evidence type="ECO:0000256" key="7">
    <source>
        <dbReference type="SAM" id="Phobius"/>
    </source>
</evidence>
<dbReference type="PANTHER" id="PTHR40077:SF1">
    <property type="entry name" value="MEMBRANE PROTEIN"/>
    <property type="match status" value="1"/>
</dbReference>
<dbReference type="OrthoDB" id="3396203at2"/>
<keyword evidence="2" id="KW-1003">Cell membrane</keyword>
<comment type="subcellular location">
    <subcellularLocation>
        <location evidence="1">Cell membrane</location>
        <topology evidence="1">Multi-pass membrane protein</topology>
    </subcellularLocation>
</comment>
<keyword evidence="5 7" id="KW-0472">Membrane</keyword>
<evidence type="ECO:0000256" key="4">
    <source>
        <dbReference type="ARBA" id="ARBA00022989"/>
    </source>
</evidence>
<evidence type="ECO:0000256" key="2">
    <source>
        <dbReference type="ARBA" id="ARBA00022475"/>
    </source>
</evidence>
<dbReference type="AlphaFoldDB" id="A0A5C4MQZ4"/>
<proteinExistence type="predicted"/>
<dbReference type="NCBIfam" id="TIGR03954">
    <property type="entry name" value="integ_memb_HG"/>
    <property type="match status" value="1"/>
</dbReference>
<dbReference type="GO" id="GO:0005886">
    <property type="term" value="C:plasma membrane"/>
    <property type="evidence" value="ECO:0007669"/>
    <property type="project" value="UniProtKB-SubCell"/>
</dbReference>
<reference evidence="9 10" key="1">
    <citation type="submission" date="2019-05" db="EMBL/GenBank/DDBJ databases">
        <title>Mumia sp. nov., isolated from the intestinal contents of plateau pika (Ochotona curzoniae) in the Qinghai-Tibet plateau of China.</title>
        <authorList>
            <person name="Tian Z."/>
        </authorList>
    </citation>
    <scope>NUCLEOTIDE SEQUENCE [LARGE SCALE GENOMIC DNA]</scope>
    <source>
        <strain evidence="10">527</strain>
    </source>
</reference>
<evidence type="ECO:0000259" key="8">
    <source>
        <dbReference type="Pfam" id="PF12823"/>
    </source>
</evidence>
<comment type="caution">
    <text evidence="9">The sequence shown here is derived from an EMBL/GenBank/DDBJ whole genome shotgun (WGS) entry which is preliminary data.</text>
</comment>
<evidence type="ECO:0000256" key="5">
    <source>
        <dbReference type="ARBA" id="ARBA00023136"/>
    </source>
</evidence>
<dbReference type="Proteomes" id="UP000306740">
    <property type="component" value="Unassembled WGS sequence"/>
</dbReference>
<dbReference type="Pfam" id="PF12823">
    <property type="entry name" value="DUF3817"/>
    <property type="match status" value="1"/>
</dbReference>
<feature type="transmembrane region" description="Helical" evidence="7">
    <location>
        <begin position="29"/>
        <end position="55"/>
    </location>
</feature>
<feature type="transmembrane region" description="Helical" evidence="7">
    <location>
        <begin position="93"/>
        <end position="114"/>
    </location>
</feature>
<sequence length="126" mass="13738">MPEIGRTPGTVGAVTATATPPQTHPRTRLAFRVVAFAEALSWAGLLIGMFFKWVLETTEVGVKIFGPIHGGIFVAYLVMCLVAWRTFGWSFKVTIAALASAVPPFFTVLFEVWADRRGLLGTAARR</sequence>
<dbReference type="InterPro" id="IPR023845">
    <property type="entry name" value="DUF3817_TM"/>
</dbReference>
<evidence type="ECO:0000313" key="10">
    <source>
        <dbReference type="Proteomes" id="UP000306740"/>
    </source>
</evidence>